<comment type="caution">
    <text evidence="1">The sequence shown here is derived from an EMBL/GenBank/DDBJ whole genome shotgun (WGS) entry which is preliminary data.</text>
</comment>
<organism evidence="1 2">
    <name type="scientific">Georgenia yuyongxinii</name>
    <dbReference type="NCBI Taxonomy" id="2589797"/>
    <lineage>
        <taxon>Bacteria</taxon>
        <taxon>Bacillati</taxon>
        <taxon>Actinomycetota</taxon>
        <taxon>Actinomycetes</taxon>
        <taxon>Micrococcales</taxon>
        <taxon>Bogoriellaceae</taxon>
        <taxon>Georgenia</taxon>
    </lineage>
</organism>
<evidence type="ECO:0008006" key="3">
    <source>
        <dbReference type="Google" id="ProtNLM"/>
    </source>
</evidence>
<dbReference type="Proteomes" id="UP000318693">
    <property type="component" value="Unassembled WGS sequence"/>
</dbReference>
<sequence length="122" mass="13199">MTAADAIGPVYSAADAMSALGVTKAVLDDRVRNHEVLAIETVDGVVVFPAWQFDERGQVLPGVAETLQALATGGMDDFTHVLWFNGPSEDLDGKSASEWLTEGHDPEVVVQQARRAAHRWLQ</sequence>
<reference evidence="1 2" key="1">
    <citation type="submission" date="2019-07" db="EMBL/GenBank/DDBJ databases">
        <title>Georgenia wutianyii sp. nov. and Georgenia *** sp. nov. isolated from plateau pika (Ochotona curzoniae) in the Qinghai-Tibet plateau of China.</title>
        <authorList>
            <person name="Tian Z."/>
        </authorList>
    </citation>
    <scope>NUCLEOTIDE SEQUENCE [LARGE SCALE GENOMIC DNA]</scope>
    <source>
        <strain evidence="1 2">Z446</strain>
    </source>
</reference>
<evidence type="ECO:0000313" key="2">
    <source>
        <dbReference type="Proteomes" id="UP000318693"/>
    </source>
</evidence>
<dbReference type="RefSeq" id="WP_143417545.1">
    <property type="nucleotide sequence ID" value="NZ_VJXR01000010.1"/>
</dbReference>
<evidence type="ECO:0000313" key="1">
    <source>
        <dbReference type="EMBL" id="TRW46401.1"/>
    </source>
</evidence>
<gene>
    <name evidence="1" type="ORF">FJ693_05595</name>
</gene>
<proteinExistence type="predicted"/>
<dbReference type="EMBL" id="VJXR01000010">
    <property type="protein sequence ID" value="TRW46401.1"/>
    <property type="molecule type" value="Genomic_DNA"/>
</dbReference>
<keyword evidence="2" id="KW-1185">Reference proteome</keyword>
<dbReference type="AlphaFoldDB" id="A0A552WU80"/>
<protein>
    <recommendedName>
        <fullName evidence="3">DNA-binding protein</fullName>
    </recommendedName>
</protein>
<name>A0A552WU80_9MICO</name>
<accession>A0A552WU80</accession>